<comment type="caution">
    <text evidence="1">The sequence shown here is derived from an EMBL/GenBank/DDBJ whole genome shotgun (WGS) entry which is preliminary data.</text>
</comment>
<evidence type="ECO:0000313" key="1">
    <source>
        <dbReference type="EMBL" id="KAK3202401.1"/>
    </source>
</evidence>
<dbReference type="InterPro" id="IPR008441">
    <property type="entry name" value="AfumC-like_glycosyl_Trfase"/>
</dbReference>
<dbReference type="AlphaFoldDB" id="A0AAN6REA0"/>
<dbReference type="SUPFAM" id="SSF53448">
    <property type="entry name" value="Nucleotide-diphospho-sugar transferases"/>
    <property type="match status" value="1"/>
</dbReference>
<dbReference type="Gene3D" id="3.90.550.20">
    <property type="match status" value="1"/>
</dbReference>
<sequence length="394" mass="44280">MTAPYSPPDGFTYSPALDIRPDADIISSLTSYQPVTSDQNVWAFWDAGWQNMRPWCQRNIINWVRRLGPEWTIRVLDNVSGSENHFSKYVSSCSLPSALNEGSISGPPQHVSDLLRLPLLYIHGGAWIDTGMVLLRHLDDICWRVILDPASPFEMAGVLMPLRKDAGTILNGFIATKRGNEMIKRWHDIYCKLWEGKTSAEGFSSHPILAHLSPLQVQLERLNCPPLLIPTETLGDYLAHFLAFERLQCLIDPSDGFDGAGYFMSKIFLIKAEDHLYYAQRITGWDGRKQYNMLTTKVASEAKGYAEAKGFVESILRQSVMMKLSHGPPCGLENLASIWDQEDHSEDDIATGTFANYLRYGSVHWNLEQATVCPTYLPKPARVFSAGVLEPIIT</sequence>
<evidence type="ECO:0000313" key="2">
    <source>
        <dbReference type="Proteomes" id="UP001280581"/>
    </source>
</evidence>
<gene>
    <name evidence="1" type="ORF">GRF29_161g1076973</name>
</gene>
<dbReference type="Proteomes" id="UP001280581">
    <property type="component" value="Unassembled WGS sequence"/>
</dbReference>
<dbReference type="Pfam" id="PF05704">
    <property type="entry name" value="Caps_synth"/>
    <property type="match status" value="1"/>
</dbReference>
<proteinExistence type="predicted"/>
<organism evidence="1 2">
    <name type="scientific">Pseudopithomyces chartarum</name>
    <dbReference type="NCBI Taxonomy" id="1892770"/>
    <lineage>
        <taxon>Eukaryota</taxon>
        <taxon>Fungi</taxon>
        <taxon>Dikarya</taxon>
        <taxon>Ascomycota</taxon>
        <taxon>Pezizomycotina</taxon>
        <taxon>Dothideomycetes</taxon>
        <taxon>Pleosporomycetidae</taxon>
        <taxon>Pleosporales</taxon>
        <taxon>Massarineae</taxon>
        <taxon>Didymosphaeriaceae</taxon>
        <taxon>Pseudopithomyces</taxon>
    </lineage>
</organism>
<accession>A0AAN6REA0</accession>
<evidence type="ECO:0008006" key="3">
    <source>
        <dbReference type="Google" id="ProtNLM"/>
    </source>
</evidence>
<reference evidence="1 2" key="1">
    <citation type="submission" date="2021-02" db="EMBL/GenBank/DDBJ databases">
        <title>Genome assembly of Pseudopithomyces chartarum.</title>
        <authorList>
            <person name="Jauregui R."/>
            <person name="Singh J."/>
            <person name="Voisey C."/>
        </authorList>
    </citation>
    <scope>NUCLEOTIDE SEQUENCE [LARGE SCALE GENOMIC DNA]</scope>
    <source>
        <strain evidence="1 2">AGR01</strain>
    </source>
</reference>
<name>A0AAN6REA0_9PLEO</name>
<dbReference type="EMBL" id="WVTA01000014">
    <property type="protein sequence ID" value="KAK3202401.1"/>
    <property type="molecule type" value="Genomic_DNA"/>
</dbReference>
<protein>
    <recommendedName>
        <fullName evidence="3">Capsule polysaccharide biosynthesis protein</fullName>
    </recommendedName>
</protein>
<keyword evidence="2" id="KW-1185">Reference proteome</keyword>
<dbReference type="GO" id="GO:0016757">
    <property type="term" value="F:glycosyltransferase activity"/>
    <property type="evidence" value="ECO:0007669"/>
    <property type="project" value="InterPro"/>
</dbReference>
<dbReference type="InterPro" id="IPR029044">
    <property type="entry name" value="Nucleotide-diphossugar_trans"/>
</dbReference>